<evidence type="ECO:0000256" key="5">
    <source>
        <dbReference type="ARBA" id="ARBA00023163"/>
    </source>
</evidence>
<dbReference type="GO" id="GO:0000976">
    <property type="term" value="F:transcription cis-regulatory region binding"/>
    <property type="evidence" value="ECO:0007669"/>
    <property type="project" value="TreeGrafter"/>
</dbReference>
<name>A0A1E3KYF9_9BACL</name>
<evidence type="ECO:0000313" key="10">
    <source>
        <dbReference type="EMBL" id="ODP26536.1"/>
    </source>
</evidence>
<feature type="DNA-binding region" description="OmpR/PhoB-type" evidence="7">
    <location>
        <begin position="124"/>
        <end position="220"/>
    </location>
</feature>
<evidence type="ECO:0000256" key="4">
    <source>
        <dbReference type="ARBA" id="ARBA00023125"/>
    </source>
</evidence>
<feature type="domain" description="OmpR/PhoB-type" evidence="9">
    <location>
        <begin position="124"/>
        <end position="220"/>
    </location>
</feature>
<dbReference type="EMBL" id="MDER01000086">
    <property type="protein sequence ID" value="ODP26536.1"/>
    <property type="molecule type" value="Genomic_DNA"/>
</dbReference>
<dbReference type="SMART" id="SM00448">
    <property type="entry name" value="REC"/>
    <property type="match status" value="1"/>
</dbReference>
<dbReference type="GO" id="GO:0005829">
    <property type="term" value="C:cytosol"/>
    <property type="evidence" value="ECO:0007669"/>
    <property type="project" value="TreeGrafter"/>
</dbReference>
<dbReference type="InterPro" id="IPR001867">
    <property type="entry name" value="OmpR/PhoB-type_DNA-bd"/>
</dbReference>
<dbReference type="PANTHER" id="PTHR48111:SF2">
    <property type="entry name" value="RESPONSE REGULATOR SAER"/>
    <property type="match status" value="1"/>
</dbReference>
<evidence type="ECO:0000256" key="6">
    <source>
        <dbReference type="PROSITE-ProRule" id="PRU00169"/>
    </source>
</evidence>
<dbReference type="InterPro" id="IPR001789">
    <property type="entry name" value="Sig_transdc_resp-reg_receiver"/>
</dbReference>
<dbReference type="PROSITE" id="PS51755">
    <property type="entry name" value="OMPR_PHOB"/>
    <property type="match status" value="1"/>
</dbReference>
<dbReference type="PATRIC" id="fig|1886670.3.peg.4407"/>
<evidence type="ECO:0000313" key="11">
    <source>
        <dbReference type="Proteomes" id="UP000094578"/>
    </source>
</evidence>
<dbReference type="GO" id="GO:0032993">
    <property type="term" value="C:protein-DNA complex"/>
    <property type="evidence" value="ECO:0007669"/>
    <property type="project" value="TreeGrafter"/>
</dbReference>
<feature type="modified residue" description="4-aspartylphosphate" evidence="6">
    <location>
        <position position="51"/>
    </location>
</feature>
<proteinExistence type="predicted"/>
<evidence type="ECO:0000256" key="1">
    <source>
        <dbReference type="ARBA" id="ARBA00022553"/>
    </source>
</evidence>
<dbReference type="AlphaFoldDB" id="A0A1E3KYF9"/>
<keyword evidence="5" id="KW-0804">Transcription</keyword>
<keyword evidence="1 6" id="KW-0597">Phosphoprotein</keyword>
<keyword evidence="4 7" id="KW-0238">DNA-binding</keyword>
<dbReference type="SUPFAM" id="SSF52172">
    <property type="entry name" value="CheY-like"/>
    <property type="match status" value="1"/>
</dbReference>
<feature type="domain" description="Response regulatory" evidence="8">
    <location>
        <begin position="3"/>
        <end position="115"/>
    </location>
</feature>
<dbReference type="GO" id="GO:0000156">
    <property type="term" value="F:phosphorelay response regulator activity"/>
    <property type="evidence" value="ECO:0007669"/>
    <property type="project" value="TreeGrafter"/>
</dbReference>
<protein>
    <submittedName>
        <fullName evidence="10">Transcriptional regulatory protein SpaR</fullName>
    </submittedName>
</protein>
<dbReference type="InterPro" id="IPR036388">
    <property type="entry name" value="WH-like_DNA-bd_sf"/>
</dbReference>
<dbReference type="SMART" id="SM00862">
    <property type="entry name" value="Trans_reg_C"/>
    <property type="match status" value="1"/>
</dbReference>
<dbReference type="Proteomes" id="UP000094578">
    <property type="component" value="Unassembled WGS sequence"/>
</dbReference>
<organism evidence="10 11">
    <name type="scientific">Paenibacillus nuruki</name>
    <dbReference type="NCBI Taxonomy" id="1886670"/>
    <lineage>
        <taxon>Bacteria</taxon>
        <taxon>Bacillati</taxon>
        <taxon>Bacillota</taxon>
        <taxon>Bacilli</taxon>
        <taxon>Bacillales</taxon>
        <taxon>Paenibacillaceae</taxon>
        <taxon>Paenibacillus</taxon>
    </lineage>
</organism>
<dbReference type="Gene3D" id="6.10.250.690">
    <property type="match status" value="1"/>
</dbReference>
<evidence type="ECO:0000256" key="2">
    <source>
        <dbReference type="ARBA" id="ARBA00023012"/>
    </source>
</evidence>
<dbReference type="InterPro" id="IPR016032">
    <property type="entry name" value="Sig_transdc_resp-reg_C-effctor"/>
</dbReference>
<dbReference type="InterPro" id="IPR039420">
    <property type="entry name" value="WalR-like"/>
</dbReference>
<evidence type="ECO:0000256" key="7">
    <source>
        <dbReference type="PROSITE-ProRule" id="PRU01091"/>
    </source>
</evidence>
<dbReference type="InterPro" id="IPR011006">
    <property type="entry name" value="CheY-like_superfamily"/>
</dbReference>
<accession>A0A1E3KYF9</accession>
<evidence type="ECO:0000259" key="9">
    <source>
        <dbReference type="PROSITE" id="PS51755"/>
    </source>
</evidence>
<evidence type="ECO:0000259" key="8">
    <source>
        <dbReference type="PROSITE" id="PS50110"/>
    </source>
</evidence>
<sequence length="220" mass="25316">MANILAIDDDKDILALIRNILQRDHHLVSIEERADMLTIDNVQGYDLILLDVMMPEMDGFTFCKQIRSFVDCPILFLTAKSDEEDIVQGLMNGGDDYITKPFGVQALSARVSAHLRREHRDKAGSKQTISGFTFDFDSKEVWFAEEKLLLTKNEYKICEFLARHKGRVFTREEIYDEVYGLDGNALHSTITEFIRAIRKKCKGCNEIPIKTVWGVGYKWE</sequence>
<dbReference type="Pfam" id="PF00486">
    <property type="entry name" value="Trans_reg_C"/>
    <property type="match status" value="1"/>
</dbReference>
<dbReference type="Gene3D" id="1.10.10.10">
    <property type="entry name" value="Winged helix-like DNA-binding domain superfamily/Winged helix DNA-binding domain"/>
    <property type="match status" value="1"/>
</dbReference>
<dbReference type="Pfam" id="PF00072">
    <property type="entry name" value="Response_reg"/>
    <property type="match status" value="1"/>
</dbReference>
<reference evidence="10 11" key="1">
    <citation type="submission" date="2016-08" db="EMBL/GenBank/DDBJ databases">
        <title>Genome sequencing of Paenibacillus sp. TI45-13ar, isolated from Korean traditional nuruk.</title>
        <authorList>
            <person name="Kim S.-J."/>
        </authorList>
    </citation>
    <scope>NUCLEOTIDE SEQUENCE [LARGE SCALE GENOMIC DNA]</scope>
    <source>
        <strain evidence="10 11">TI45-13ar</strain>
    </source>
</reference>
<dbReference type="Gene3D" id="3.40.50.2300">
    <property type="match status" value="1"/>
</dbReference>
<keyword evidence="11" id="KW-1185">Reference proteome</keyword>
<evidence type="ECO:0000256" key="3">
    <source>
        <dbReference type="ARBA" id="ARBA00023015"/>
    </source>
</evidence>
<keyword evidence="3" id="KW-0805">Transcription regulation</keyword>
<dbReference type="RefSeq" id="WP_069329674.1">
    <property type="nucleotide sequence ID" value="NZ_MDER01000086.1"/>
</dbReference>
<keyword evidence="2" id="KW-0902">Two-component regulatory system</keyword>
<comment type="caution">
    <text evidence="10">The sequence shown here is derived from an EMBL/GenBank/DDBJ whole genome shotgun (WGS) entry which is preliminary data.</text>
</comment>
<dbReference type="PANTHER" id="PTHR48111">
    <property type="entry name" value="REGULATOR OF RPOS"/>
    <property type="match status" value="1"/>
</dbReference>
<dbReference type="STRING" id="1886670.PTI45_04376"/>
<dbReference type="SUPFAM" id="SSF46894">
    <property type="entry name" value="C-terminal effector domain of the bipartite response regulators"/>
    <property type="match status" value="1"/>
</dbReference>
<dbReference type="CDD" id="cd00383">
    <property type="entry name" value="trans_reg_C"/>
    <property type="match status" value="1"/>
</dbReference>
<dbReference type="CDD" id="cd17574">
    <property type="entry name" value="REC_OmpR"/>
    <property type="match status" value="1"/>
</dbReference>
<dbReference type="PROSITE" id="PS50110">
    <property type="entry name" value="RESPONSE_REGULATORY"/>
    <property type="match status" value="1"/>
</dbReference>
<gene>
    <name evidence="10" type="ORF">PTI45_04376</name>
</gene>
<dbReference type="GO" id="GO:0006355">
    <property type="term" value="P:regulation of DNA-templated transcription"/>
    <property type="evidence" value="ECO:0007669"/>
    <property type="project" value="InterPro"/>
</dbReference>